<evidence type="ECO:0000256" key="1">
    <source>
        <dbReference type="SAM" id="Phobius"/>
    </source>
</evidence>
<evidence type="ECO:0000313" key="2">
    <source>
        <dbReference type="EMBL" id="MDF9746166.1"/>
    </source>
</evidence>
<dbReference type="InterPro" id="IPR058278">
    <property type="entry name" value="DUF7972"/>
</dbReference>
<feature type="transmembrane region" description="Helical" evidence="1">
    <location>
        <begin position="219"/>
        <end position="241"/>
    </location>
</feature>
<dbReference type="RefSeq" id="WP_277521686.1">
    <property type="nucleotide sequence ID" value="NZ_JAMQOT010000003.1"/>
</dbReference>
<proteinExistence type="predicted"/>
<keyword evidence="3" id="KW-1185">Reference proteome</keyword>
<evidence type="ECO:0000313" key="3">
    <source>
        <dbReference type="Proteomes" id="UP001154061"/>
    </source>
</evidence>
<gene>
    <name evidence="2" type="ORF">NDI89_11290</name>
</gene>
<dbReference type="Proteomes" id="UP001154061">
    <property type="component" value="Unassembled WGS sequence"/>
</dbReference>
<dbReference type="AlphaFoldDB" id="A0A9Q4L123"/>
<dbReference type="Pfam" id="PF25927">
    <property type="entry name" value="DUF7972"/>
    <property type="match status" value="1"/>
</dbReference>
<accession>A0A9Q4L123</accession>
<organism evidence="2 3">
    <name type="scientific">Natrinema salsiterrestre</name>
    <dbReference type="NCBI Taxonomy" id="2950540"/>
    <lineage>
        <taxon>Archaea</taxon>
        <taxon>Methanobacteriati</taxon>
        <taxon>Methanobacteriota</taxon>
        <taxon>Stenosarchaea group</taxon>
        <taxon>Halobacteria</taxon>
        <taxon>Halobacteriales</taxon>
        <taxon>Natrialbaceae</taxon>
        <taxon>Natrinema</taxon>
    </lineage>
</organism>
<comment type="caution">
    <text evidence="2">The sequence shown here is derived from an EMBL/GenBank/DDBJ whole genome shotgun (WGS) entry which is preliminary data.</text>
</comment>
<feature type="transmembrane region" description="Helical" evidence="1">
    <location>
        <begin position="36"/>
        <end position="58"/>
    </location>
</feature>
<feature type="transmembrane region" description="Helical" evidence="1">
    <location>
        <begin position="253"/>
        <end position="274"/>
    </location>
</feature>
<keyword evidence="1" id="KW-0812">Transmembrane</keyword>
<reference evidence="2" key="1">
    <citation type="submission" date="2022-06" db="EMBL/GenBank/DDBJ databases">
        <title>Natrinema sp. a new haloarchaeum isolate from saline soil.</title>
        <authorList>
            <person name="Strakova D."/>
            <person name="Galisteo C."/>
            <person name="Sanchez-Porro C."/>
            <person name="Ventosa A."/>
        </authorList>
    </citation>
    <scope>NUCLEOTIDE SEQUENCE</scope>
    <source>
        <strain evidence="2">S1CR25-10</strain>
    </source>
</reference>
<protein>
    <submittedName>
        <fullName evidence="2">Uncharacterized protein</fullName>
    </submittedName>
</protein>
<keyword evidence="1" id="KW-0472">Membrane</keyword>
<name>A0A9Q4L123_9EURY</name>
<sequence length="294" mass="33017">MTLLSIILIGMLWTFEMSVLLTETQAVQTILNTFLSGIILLVSIVVSINSTVLSYDITHISAQQERIKGMREFRRELDRVTVTDEDPTNARMFIQVVAETIRDHAHQLEDVAEGSDEELATDIREYTESITETADHLDESIHHVGGAEFGVLWLGLETDYGPMMDQVREFAFRFEDDESDVGEDPFEDLLQALELFATGREYFKTLYYSREISELSRTLLISAFPSIIATVSTILAINANLVPEIWMLGLPPLLMFVAIAFSIALIPFLVLTSFTIRMATVARRTAGAGPFILQ</sequence>
<keyword evidence="1" id="KW-1133">Transmembrane helix</keyword>
<dbReference type="EMBL" id="JAMQOT010000003">
    <property type="protein sequence ID" value="MDF9746166.1"/>
    <property type="molecule type" value="Genomic_DNA"/>
</dbReference>